<comment type="function">
    <text evidence="5 6">Provides the precursors necessary for DNA synthesis. Catalyzes the biosynthesis of deoxyribonucleotides from the corresponding ribonucleotides.</text>
</comment>
<dbReference type="PRINTS" id="PR01183">
    <property type="entry name" value="RIBORDTASEM1"/>
</dbReference>
<dbReference type="PANTHER" id="PTHR11573:SF6">
    <property type="entry name" value="RIBONUCLEOSIDE-DIPHOSPHATE REDUCTASE LARGE SUBUNIT"/>
    <property type="match status" value="1"/>
</dbReference>
<dbReference type="GO" id="GO:0004748">
    <property type="term" value="F:ribonucleoside-diphosphate reductase activity, thioredoxin disulfide as acceptor"/>
    <property type="evidence" value="ECO:0007669"/>
    <property type="project" value="UniProtKB-EC"/>
</dbReference>
<dbReference type="Pfam" id="PF00317">
    <property type="entry name" value="Ribonuc_red_lgN"/>
    <property type="match status" value="1"/>
</dbReference>
<dbReference type="NCBIfam" id="TIGR02506">
    <property type="entry name" value="NrdE_NrdA"/>
    <property type="match status" value="1"/>
</dbReference>
<evidence type="ECO:0000259" key="8">
    <source>
        <dbReference type="Pfam" id="PF02867"/>
    </source>
</evidence>
<dbReference type="EC" id="1.17.4.1" evidence="2 6"/>
<dbReference type="InterPro" id="IPR039718">
    <property type="entry name" value="Rrm1"/>
</dbReference>
<feature type="domain" description="Ribonucleotide reductase large subunit N-terminal" evidence="7">
    <location>
        <begin position="145"/>
        <end position="216"/>
    </location>
</feature>
<evidence type="ECO:0000256" key="6">
    <source>
        <dbReference type="RuleBase" id="RU003410"/>
    </source>
</evidence>
<name>A0A371DFM9_9APHY</name>
<proteinExistence type="inferred from homology"/>
<dbReference type="OrthoDB" id="3000483at2759"/>
<keyword evidence="4 6" id="KW-0215">Deoxyribonucleotide synthesis</keyword>
<dbReference type="Pfam" id="PF02867">
    <property type="entry name" value="Ribonuc_red_lgC"/>
    <property type="match status" value="1"/>
</dbReference>
<dbReference type="InterPro" id="IPR013346">
    <property type="entry name" value="NrdE_NrdA_C"/>
</dbReference>
<evidence type="ECO:0000256" key="4">
    <source>
        <dbReference type="ARBA" id="ARBA00023116"/>
    </source>
</evidence>
<feature type="domain" description="Ribonucleotide reductase large subunit C-terminal" evidence="8">
    <location>
        <begin position="220"/>
        <end position="738"/>
    </location>
</feature>
<dbReference type="InterPro" id="IPR000788">
    <property type="entry name" value="RNR_lg_C"/>
</dbReference>
<dbReference type="Gene3D" id="3.20.70.20">
    <property type="match status" value="1"/>
</dbReference>
<dbReference type="STRING" id="139420.A0A371DFM9"/>
<comment type="similarity">
    <text evidence="1 6">Belongs to the ribonucleoside diphosphate reductase large chain family.</text>
</comment>
<dbReference type="GO" id="GO:0009263">
    <property type="term" value="P:deoxyribonucleotide biosynthetic process"/>
    <property type="evidence" value="ECO:0007669"/>
    <property type="project" value="UniProtKB-KW"/>
</dbReference>
<evidence type="ECO:0000313" key="9">
    <source>
        <dbReference type="EMBL" id="RDX51351.1"/>
    </source>
</evidence>
<evidence type="ECO:0000256" key="2">
    <source>
        <dbReference type="ARBA" id="ARBA00012274"/>
    </source>
</evidence>
<keyword evidence="10" id="KW-1185">Reference proteome</keyword>
<evidence type="ECO:0000256" key="5">
    <source>
        <dbReference type="ARBA" id="ARBA00024942"/>
    </source>
</evidence>
<sequence>MLHDRLLIPRPLPSTVDGHLQRFSAEKLQQFLQTLSWDLDTDVLDIPGLVAAISTSIAPHISADDLQLHSAATIAATSTIHPHFSRLGGRIFVALLHKKINKTFSSWVQMHGDGPKALLSAEFVHIVRHFGTDLDDAIVHSRDFTFTYPAIRTMAHNYLLRDHDGQIVERPQYMYMRAAVAAHGNSIDLVLRTYDALSRHLFTPASPVLFNAGTNSSHYASCFLYQPDPTTTSSQLQSARDLDAFWLADGGIGLSLADIPARRSLPIQQPGILPLLKVYDAHAAYASLCHRKRPAAATVHLPIWHADVRSFIQARTTQAQRARVWHIYPSVWIPDIFMDRLRDQQMWSLFDPRDVPMLLSSYGEDFTRAYKQYEHTVEPIDRVACADIWILICRAQQETGTPFIMYSDAINRKNNHAHLGILQTSNLCTEILQSSSTKEPAVCTLASIAIPRFVRLDRSYDFDALHALTRLVVLTADALLDRNDYPTDGARRSAMNTRPIGIGVQGLADVFLASGLPFQSTEARQLNKDIFETIYHAAYQTSCDLAEQLGPYPLYPKSPAARGILQPDMWEDVVLSGRHDFDTLRSRISLHGIRHSMLTAQMPTASTAKLLGNFDSTEPYTSNVVTHRVISGDYTEICPWLVSKLTRRNLWTEDIRTSILQHHGSIQRIAGIPADVKDVFLTAWEIDPMTIIDMAADRGPFIDQTQSMSLHVTSPTPDSLLILQMHAWTRGLKTGLYYLRTQAPTYPRAFGVGAPPVNEDVAPLVVQSTDAVVPSRSPHCESCSS</sequence>
<dbReference type="Proteomes" id="UP000256964">
    <property type="component" value="Unassembled WGS sequence"/>
</dbReference>
<dbReference type="AlphaFoldDB" id="A0A371DFM9"/>
<dbReference type="GO" id="GO:0005971">
    <property type="term" value="C:ribonucleoside-diphosphate reductase complex"/>
    <property type="evidence" value="ECO:0007669"/>
    <property type="project" value="TreeGrafter"/>
</dbReference>
<evidence type="ECO:0000256" key="3">
    <source>
        <dbReference type="ARBA" id="ARBA00023002"/>
    </source>
</evidence>
<accession>A0A371DFM9</accession>
<evidence type="ECO:0000259" key="7">
    <source>
        <dbReference type="Pfam" id="PF00317"/>
    </source>
</evidence>
<reference evidence="9 10" key="1">
    <citation type="journal article" date="2018" name="Biotechnol. Biofuels">
        <title>Integrative visual omics of the white-rot fungus Polyporus brumalis exposes the biotechnological potential of its oxidative enzymes for delignifying raw plant biomass.</title>
        <authorList>
            <person name="Miyauchi S."/>
            <person name="Rancon A."/>
            <person name="Drula E."/>
            <person name="Hage H."/>
            <person name="Chaduli D."/>
            <person name="Favel A."/>
            <person name="Grisel S."/>
            <person name="Henrissat B."/>
            <person name="Herpoel-Gimbert I."/>
            <person name="Ruiz-Duenas F.J."/>
            <person name="Chevret D."/>
            <person name="Hainaut M."/>
            <person name="Lin J."/>
            <person name="Wang M."/>
            <person name="Pangilinan J."/>
            <person name="Lipzen A."/>
            <person name="Lesage-Meessen L."/>
            <person name="Navarro D."/>
            <person name="Riley R."/>
            <person name="Grigoriev I.V."/>
            <person name="Zhou S."/>
            <person name="Raouche S."/>
            <person name="Rosso M.N."/>
        </authorList>
    </citation>
    <scope>NUCLEOTIDE SEQUENCE [LARGE SCALE GENOMIC DNA]</scope>
    <source>
        <strain evidence="9 10">BRFM 1820</strain>
    </source>
</reference>
<dbReference type="PANTHER" id="PTHR11573">
    <property type="entry name" value="RIBONUCLEOSIDE-DIPHOSPHATE REDUCTASE LARGE CHAIN"/>
    <property type="match status" value="1"/>
</dbReference>
<gene>
    <name evidence="9" type="ORF">OH76DRAFT_1481627</name>
</gene>
<dbReference type="EMBL" id="KZ857395">
    <property type="protein sequence ID" value="RDX51351.1"/>
    <property type="molecule type" value="Genomic_DNA"/>
</dbReference>
<dbReference type="SUPFAM" id="SSF51998">
    <property type="entry name" value="PFL-like glycyl radical enzymes"/>
    <property type="match status" value="1"/>
</dbReference>
<dbReference type="GO" id="GO:0005524">
    <property type="term" value="F:ATP binding"/>
    <property type="evidence" value="ECO:0007669"/>
    <property type="project" value="InterPro"/>
</dbReference>
<evidence type="ECO:0000256" key="1">
    <source>
        <dbReference type="ARBA" id="ARBA00010406"/>
    </source>
</evidence>
<keyword evidence="3 6" id="KW-0560">Oxidoreductase</keyword>
<protein>
    <recommendedName>
        <fullName evidence="2 6">Ribonucleoside-diphosphate reductase</fullName>
        <ecNumber evidence="2 6">1.17.4.1</ecNumber>
    </recommendedName>
</protein>
<evidence type="ECO:0000313" key="10">
    <source>
        <dbReference type="Proteomes" id="UP000256964"/>
    </source>
</evidence>
<comment type="catalytic activity">
    <reaction evidence="6">
        <text>a 2'-deoxyribonucleoside 5'-diphosphate + [thioredoxin]-disulfide + H2O = a ribonucleoside 5'-diphosphate + [thioredoxin]-dithiol</text>
        <dbReference type="Rhea" id="RHEA:23252"/>
        <dbReference type="Rhea" id="RHEA-COMP:10698"/>
        <dbReference type="Rhea" id="RHEA-COMP:10700"/>
        <dbReference type="ChEBI" id="CHEBI:15377"/>
        <dbReference type="ChEBI" id="CHEBI:29950"/>
        <dbReference type="ChEBI" id="CHEBI:50058"/>
        <dbReference type="ChEBI" id="CHEBI:57930"/>
        <dbReference type="ChEBI" id="CHEBI:73316"/>
        <dbReference type="EC" id="1.17.4.1"/>
    </reaction>
</comment>
<dbReference type="InterPro" id="IPR013509">
    <property type="entry name" value="RNR_lsu_N"/>
</dbReference>
<dbReference type="UniPathway" id="UPA00326"/>
<organism evidence="9 10">
    <name type="scientific">Lentinus brumalis</name>
    <dbReference type="NCBI Taxonomy" id="2498619"/>
    <lineage>
        <taxon>Eukaryota</taxon>
        <taxon>Fungi</taxon>
        <taxon>Dikarya</taxon>
        <taxon>Basidiomycota</taxon>
        <taxon>Agaricomycotina</taxon>
        <taxon>Agaricomycetes</taxon>
        <taxon>Polyporales</taxon>
        <taxon>Polyporaceae</taxon>
        <taxon>Lentinus</taxon>
    </lineage>
</organism>
<dbReference type="InterPro" id="IPR008926">
    <property type="entry name" value="RNR_R1-su_N"/>
</dbReference>
<dbReference type="SUPFAM" id="SSF48168">
    <property type="entry name" value="R1 subunit of ribonucleotide reductase, N-terminal domain"/>
    <property type="match status" value="1"/>
</dbReference>